<dbReference type="InterPro" id="IPR051209">
    <property type="entry name" value="FAD-bind_Monooxygenase_sf"/>
</dbReference>
<protein>
    <submittedName>
        <fullName evidence="1">NAD(P)/FAD-dependent oxidoreductase</fullName>
    </submittedName>
</protein>
<dbReference type="PANTHER" id="PTHR42877">
    <property type="entry name" value="L-ORNITHINE N(5)-MONOOXYGENASE-RELATED"/>
    <property type="match status" value="1"/>
</dbReference>
<evidence type="ECO:0000313" key="2">
    <source>
        <dbReference type="Proteomes" id="UP000285324"/>
    </source>
</evidence>
<dbReference type="Proteomes" id="UP000285324">
    <property type="component" value="Unassembled WGS sequence"/>
</dbReference>
<reference evidence="1 2" key="1">
    <citation type="submission" date="2018-08" db="EMBL/GenBank/DDBJ databases">
        <title>Achromobacter xylosoxidans Genome sequencing and assembly.</title>
        <authorList>
            <person name="Wang R."/>
            <person name="Rensing C."/>
            <person name="Li Y."/>
        </authorList>
    </citation>
    <scope>NUCLEOTIDE SEQUENCE [LARGE SCALE GENOMIC DNA]</scope>
    <source>
        <strain evidence="1 2">GD003A</strain>
    </source>
</reference>
<gene>
    <name evidence="1" type="ORF">DY367_02205</name>
</gene>
<name>A0A424WJU5_ALCXX</name>
<accession>A0A424WJU5</accession>
<dbReference type="SUPFAM" id="SSF51905">
    <property type="entry name" value="FAD/NAD(P)-binding domain"/>
    <property type="match status" value="2"/>
</dbReference>
<dbReference type="OrthoDB" id="9766402at2"/>
<dbReference type="AlphaFoldDB" id="A0A424WJU5"/>
<dbReference type="InterPro" id="IPR036188">
    <property type="entry name" value="FAD/NAD-bd_sf"/>
</dbReference>
<evidence type="ECO:0000313" key="1">
    <source>
        <dbReference type="EMBL" id="RPJ93591.1"/>
    </source>
</evidence>
<dbReference type="RefSeq" id="WP_118931548.1">
    <property type="nucleotide sequence ID" value="NZ_CP061008.1"/>
</dbReference>
<dbReference type="EMBL" id="QVXO01000002">
    <property type="protein sequence ID" value="RPJ93591.1"/>
    <property type="molecule type" value="Genomic_DNA"/>
</dbReference>
<proteinExistence type="predicted"/>
<organism evidence="1 2">
    <name type="scientific">Alcaligenes xylosoxydans xylosoxydans</name>
    <name type="common">Achromobacter xylosoxidans</name>
    <dbReference type="NCBI Taxonomy" id="85698"/>
    <lineage>
        <taxon>Bacteria</taxon>
        <taxon>Pseudomonadati</taxon>
        <taxon>Pseudomonadota</taxon>
        <taxon>Betaproteobacteria</taxon>
        <taxon>Burkholderiales</taxon>
        <taxon>Alcaligenaceae</taxon>
        <taxon>Achromobacter</taxon>
    </lineage>
</organism>
<sequence>MHRDTPAPAKPLGNDVWEATLKRALASANIPTLLMVLVHLTGDTQWLSERYQCSRIRGLEDNDPGGLPQAVQEEIREAAYSAILRSRSGHPPRLPAPTHEQLVAMLRTSIGETVPDSYGPMIAAWLGLDPDFALEQRNAFRVPRGYRVLVIGAGVAGLCAAIRLQGAGIPYVVIEKNAEVGGTWYENRYPGAGVDTPNHIYSYSFAKHDWSRYFALQGEIQGYFESVADQHGVRSNIRFNTRVESARYDEAALCWNVRTVGQDGQVQDYVADIVISAVGLLNVPKLPPIPGLESFKGPCFHTANWPEGLDLRGKNVGIIGNGASSMQVVPAIADQVRSLTVFQRSKQWAAPFEKFQKPVPEDVRFLLREVPYYQEWYRQRLAWIFNDRVHATLQIDPQWPHPERAINEINDKHREHFTSYIKAELGERQDLLPDVLPDYPPFGKRMLMDNGWFRTMARDHVELVTGGIARVTENAVVSDNGQAHELDVLVVATGFDAINLLSSFKLYGRGGRSIREAWDEKGAEAFMGVAAPGFPNLFILAGPNTALGHGGSVVALLETQVRYVMGLLQQGLDKAGGRFEIEVRRDRHDAYNARVQAAHDRMIWTHKGMSNWYRNAHGKVVAPTPFRNDDYWHMLRKTDMGDYHYRPASRVGEAKPSASDRVEIA</sequence>
<dbReference type="Pfam" id="PF13738">
    <property type="entry name" value="Pyr_redox_3"/>
    <property type="match status" value="1"/>
</dbReference>
<dbReference type="Gene3D" id="3.50.50.60">
    <property type="entry name" value="FAD/NAD(P)-binding domain"/>
    <property type="match status" value="2"/>
</dbReference>
<dbReference type="PRINTS" id="PR00469">
    <property type="entry name" value="PNDRDTASEII"/>
</dbReference>
<comment type="caution">
    <text evidence="1">The sequence shown here is derived from an EMBL/GenBank/DDBJ whole genome shotgun (WGS) entry which is preliminary data.</text>
</comment>
<dbReference type="PANTHER" id="PTHR42877:SF4">
    <property type="entry name" value="FAD_NAD(P)-BINDING DOMAIN-CONTAINING PROTEIN-RELATED"/>
    <property type="match status" value="1"/>
</dbReference>